<reference evidence="2" key="1">
    <citation type="submission" date="2021-06" db="EMBL/GenBank/DDBJ databases">
        <title>Parelaphostrongylus tenuis whole genome reference sequence.</title>
        <authorList>
            <person name="Garwood T.J."/>
            <person name="Larsen P.A."/>
            <person name="Fountain-Jones N.M."/>
            <person name="Garbe J.R."/>
            <person name="Macchietto M.G."/>
            <person name="Kania S.A."/>
            <person name="Gerhold R.W."/>
            <person name="Richards J.E."/>
            <person name="Wolf T.M."/>
        </authorList>
    </citation>
    <scope>NUCLEOTIDE SEQUENCE</scope>
    <source>
        <strain evidence="2">MNPRO001-30</strain>
        <tissue evidence="2">Meninges</tissue>
    </source>
</reference>
<keyword evidence="3" id="KW-1185">Reference proteome</keyword>
<keyword evidence="1" id="KW-1133">Transmembrane helix</keyword>
<name>A0AAD5QL14_PARTN</name>
<sequence length="94" mass="10666">MEKTMNIMKNKNFITGLPGTLLWNAEHIPTPYKILDLYINATVGAALDYHSITFCRRLGRAGKDAPVANLFAIAIHIIVQFTYDKLMLTIYDCF</sequence>
<dbReference type="AlphaFoldDB" id="A0AAD5QL14"/>
<proteinExistence type="predicted"/>
<dbReference type="Proteomes" id="UP001196413">
    <property type="component" value="Unassembled WGS sequence"/>
</dbReference>
<accession>A0AAD5QL14</accession>
<evidence type="ECO:0000313" key="2">
    <source>
        <dbReference type="EMBL" id="KAJ1352660.1"/>
    </source>
</evidence>
<evidence type="ECO:0000256" key="1">
    <source>
        <dbReference type="SAM" id="Phobius"/>
    </source>
</evidence>
<organism evidence="2 3">
    <name type="scientific">Parelaphostrongylus tenuis</name>
    <name type="common">Meningeal worm</name>
    <dbReference type="NCBI Taxonomy" id="148309"/>
    <lineage>
        <taxon>Eukaryota</taxon>
        <taxon>Metazoa</taxon>
        <taxon>Ecdysozoa</taxon>
        <taxon>Nematoda</taxon>
        <taxon>Chromadorea</taxon>
        <taxon>Rhabditida</taxon>
        <taxon>Rhabditina</taxon>
        <taxon>Rhabditomorpha</taxon>
        <taxon>Strongyloidea</taxon>
        <taxon>Metastrongylidae</taxon>
        <taxon>Parelaphostrongylus</taxon>
    </lineage>
</organism>
<comment type="caution">
    <text evidence="2">The sequence shown here is derived from an EMBL/GenBank/DDBJ whole genome shotgun (WGS) entry which is preliminary data.</text>
</comment>
<dbReference type="EMBL" id="JAHQIW010001505">
    <property type="protein sequence ID" value="KAJ1352660.1"/>
    <property type="molecule type" value="Genomic_DNA"/>
</dbReference>
<evidence type="ECO:0000313" key="3">
    <source>
        <dbReference type="Proteomes" id="UP001196413"/>
    </source>
</evidence>
<feature type="transmembrane region" description="Helical" evidence="1">
    <location>
        <begin position="66"/>
        <end position="83"/>
    </location>
</feature>
<keyword evidence="1" id="KW-0472">Membrane</keyword>
<gene>
    <name evidence="2" type="ORF">KIN20_009059</name>
</gene>
<protein>
    <submittedName>
        <fullName evidence="2">Uncharacterized protein</fullName>
    </submittedName>
</protein>
<keyword evidence="1" id="KW-0812">Transmembrane</keyword>